<keyword evidence="12" id="KW-0325">Glycoprotein</keyword>
<keyword evidence="13" id="KW-0439">Lignin degradation</keyword>
<evidence type="ECO:0000256" key="12">
    <source>
        <dbReference type="ARBA" id="ARBA00023180"/>
    </source>
</evidence>
<dbReference type="GO" id="GO:0046274">
    <property type="term" value="P:lignin catabolic process"/>
    <property type="evidence" value="ECO:0007669"/>
    <property type="project" value="UniProtKB-KW"/>
</dbReference>
<comment type="cofactor">
    <cofactor evidence="2">
        <name>Cu cation</name>
        <dbReference type="ChEBI" id="CHEBI:23378"/>
    </cofactor>
</comment>
<evidence type="ECO:0000256" key="9">
    <source>
        <dbReference type="ARBA" id="ARBA00022737"/>
    </source>
</evidence>
<dbReference type="EMBL" id="CM018048">
    <property type="protein sequence ID" value="KAA8522550.1"/>
    <property type="molecule type" value="Genomic_DNA"/>
</dbReference>
<keyword evidence="11" id="KW-0186">Copper</keyword>
<evidence type="ECO:0000256" key="1">
    <source>
        <dbReference type="ARBA" id="ARBA00000349"/>
    </source>
</evidence>
<dbReference type="OrthoDB" id="2121828at2759"/>
<dbReference type="Pfam" id="PF00394">
    <property type="entry name" value="Cu-oxidase"/>
    <property type="match status" value="1"/>
</dbReference>
<evidence type="ECO:0000313" key="17">
    <source>
        <dbReference type="Proteomes" id="UP000325577"/>
    </source>
</evidence>
<dbReference type="Gene3D" id="2.60.40.420">
    <property type="entry name" value="Cupredoxins - blue copper proteins"/>
    <property type="match status" value="2"/>
</dbReference>
<dbReference type="PANTHER" id="PTHR11709:SF261">
    <property type="entry name" value="LACCASE"/>
    <property type="match status" value="1"/>
</dbReference>
<dbReference type="Proteomes" id="UP000325577">
    <property type="component" value="Linkage Group LG5"/>
</dbReference>
<keyword evidence="9" id="KW-0677">Repeat</keyword>
<dbReference type="GO" id="GO:0048046">
    <property type="term" value="C:apoplast"/>
    <property type="evidence" value="ECO:0007669"/>
    <property type="project" value="UniProtKB-SubCell"/>
</dbReference>
<dbReference type="Pfam" id="PF07731">
    <property type="entry name" value="Cu-oxidase_2"/>
    <property type="match status" value="1"/>
</dbReference>
<dbReference type="GO" id="GO:0052716">
    <property type="term" value="F:hydroquinone:oxygen oxidoreductase activity"/>
    <property type="evidence" value="ECO:0007669"/>
    <property type="project" value="UniProtKB-EC"/>
</dbReference>
<accession>A0A5J4ZVZ2</accession>
<evidence type="ECO:0000256" key="4">
    <source>
        <dbReference type="ARBA" id="ARBA00010609"/>
    </source>
</evidence>
<dbReference type="InterPro" id="IPR034289">
    <property type="entry name" value="CuRO_3_LCC"/>
</dbReference>
<dbReference type="GO" id="GO:0005507">
    <property type="term" value="F:copper ion binding"/>
    <property type="evidence" value="ECO:0007669"/>
    <property type="project" value="InterPro"/>
</dbReference>
<dbReference type="InterPro" id="IPR045087">
    <property type="entry name" value="Cu-oxidase_fam"/>
</dbReference>
<evidence type="ECO:0000256" key="13">
    <source>
        <dbReference type="ARBA" id="ARBA00023185"/>
    </source>
</evidence>
<gene>
    <name evidence="16" type="ORF">F0562_013089</name>
</gene>
<comment type="catalytic activity">
    <reaction evidence="1">
        <text>4 hydroquinone + O2 = 4 benzosemiquinone + 2 H2O</text>
        <dbReference type="Rhea" id="RHEA:11276"/>
        <dbReference type="ChEBI" id="CHEBI:15377"/>
        <dbReference type="ChEBI" id="CHEBI:15379"/>
        <dbReference type="ChEBI" id="CHEBI:17594"/>
        <dbReference type="ChEBI" id="CHEBI:17977"/>
        <dbReference type="EC" id="1.10.3.2"/>
    </reaction>
</comment>
<evidence type="ECO:0000256" key="3">
    <source>
        <dbReference type="ARBA" id="ARBA00004271"/>
    </source>
</evidence>
<comment type="subcellular location">
    <subcellularLocation>
        <location evidence="3">Secreted</location>
        <location evidence="3">Extracellular space</location>
        <location evidence="3">Apoplast</location>
    </subcellularLocation>
</comment>
<dbReference type="SUPFAM" id="SSF49503">
    <property type="entry name" value="Cupredoxins"/>
    <property type="match status" value="2"/>
</dbReference>
<keyword evidence="6" id="KW-0052">Apoplast</keyword>
<evidence type="ECO:0000256" key="7">
    <source>
        <dbReference type="ARBA" id="ARBA00022525"/>
    </source>
</evidence>
<protein>
    <recommendedName>
        <fullName evidence="5">laccase</fullName>
        <ecNumber evidence="5">1.10.3.2</ecNumber>
    </recommendedName>
</protein>
<dbReference type="PROSITE" id="PS00080">
    <property type="entry name" value="MULTICOPPER_OXIDASE2"/>
    <property type="match status" value="1"/>
</dbReference>
<organism evidence="16 17">
    <name type="scientific">Nyssa sinensis</name>
    <dbReference type="NCBI Taxonomy" id="561372"/>
    <lineage>
        <taxon>Eukaryota</taxon>
        <taxon>Viridiplantae</taxon>
        <taxon>Streptophyta</taxon>
        <taxon>Embryophyta</taxon>
        <taxon>Tracheophyta</taxon>
        <taxon>Spermatophyta</taxon>
        <taxon>Magnoliopsida</taxon>
        <taxon>eudicotyledons</taxon>
        <taxon>Gunneridae</taxon>
        <taxon>Pentapetalae</taxon>
        <taxon>asterids</taxon>
        <taxon>Cornales</taxon>
        <taxon>Nyssaceae</taxon>
        <taxon>Nyssa</taxon>
    </lineage>
</organism>
<evidence type="ECO:0000313" key="16">
    <source>
        <dbReference type="EMBL" id="KAA8522550.1"/>
    </source>
</evidence>
<keyword evidence="10" id="KW-0560">Oxidoreductase</keyword>
<keyword evidence="7" id="KW-0964">Secreted</keyword>
<evidence type="ECO:0000256" key="6">
    <source>
        <dbReference type="ARBA" id="ARBA00022523"/>
    </source>
</evidence>
<dbReference type="EC" id="1.10.3.2" evidence="5"/>
<dbReference type="InterPro" id="IPR001117">
    <property type="entry name" value="Cu-oxidase_2nd"/>
</dbReference>
<proteinExistence type="inferred from homology"/>
<dbReference type="CDD" id="cd13875">
    <property type="entry name" value="CuRO_2_LCC_plant"/>
    <property type="match status" value="1"/>
</dbReference>
<evidence type="ECO:0000259" key="15">
    <source>
        <dbReference type="Pfam" id="PF07731"/>
    </source>
</evidence>
<feature type="domain" description="Plastocyanin-like" evidence="15">
    <location>
        <begin position="265"/>
        <end position="401"/>
    </location>
</feature>
<sequence length="435" mass="48771">MFTIKEIMASLFTGSWYKGDVNKEVFEDLQTGGVLPVSDAHLINGQPGDFCDCSNEGTYRRVIDYGKTYLLRIVNAAMNIDLFFAIAQHNVTVVGMDGNYLQPITTPHVVISPGQTMDVLLTANQPLGHYYMATRQFDTDDPGYTKYDTTNATAILEYKGNYSPPAFPTFPSNLPSFQDFLAATNFLNHLRSLASPEHTVDVPRNITTRMFIVVSINEIVAAKGSSEADTDSKLGSSLNNISFLNPTVDVLRAYYWNLSGFYTTDFPDQPPSYFDFTANDLPLNTTQTVQGTKVKMLDYNETVEIIFQGTNVLDSSETHPMHLHGYNFYVVGFGYGNFDPETDPEGYNLVDPPQLNTFAVPKSGWATIRFVASNPGVWYWHCHFDRHQSWGMNTVFIVKNGGTPETSVREPPPNLPQCKLPFLNRLLQFNDSDIR</sequence>
<dbReference type="PANTHER" id="PTHR11709">
    <property type="entry name" value="MULTI-COPPER OXIDASE"/>
    <property type="match status" value="1"/>
</dbReference>
<dbReference type="InterPro" id="IPR034285">
    <property type="entry name" value="CuRO_2_LCC"/>
</dbReference>
<dbReference type="InterPro" id="IPR011706">
    <property type="entry name" value="Cu-oxidase_C"/>
</dbReference>
<comment type="similarity">
    <text evidence="4">Belongs to the multicopper oxidase family.</text>
</comment>
<feature type="domain" description="Plastocyanin-like" evidence="14">
    <location>
        <begin position="12"/>
        <end position="161"/>
    </location>
</feature>
<evidence type="ECO:0000259" key="14">
    <source>
        <dbReference type="Pfam" id="PF00394"/>
    </source>
</evidence>
<keyword evidence="17" id="KW-1185">Reference proteome</keyword>
<dbReference type="PROSITE" id="PS00079">
    <property type="entry name" value="MULTICOPPER_OXIDASE1"/>
    <property type="match status" value="1"/>
</dbReference>
<evidence type="ECO:0000256" key="11">
    <source>
        <dbReference type="ARBA" id="ARBA00023008"/>
    </source>
</evidence>
<evidence type="ECO:0000256" key="10">
    <source>
        <dbReference type="ARBA" id="ARBA00023002"/>
    </source>
</evidence>
<dbReference type="CDD" id="cd13897">
    <property type="entry name" value="CuRO_3_LCC_plant"/>
    <property type="match status" value="1"/>
</dbReference>
<evidence type="ECO:0000256" key="2">
    <source>
        <dbReference type="ARBA" id="ARBA00001935"/>
    </source>
</evidence>
<reference evidence="16 17" key="1">
    <citation type="submission" date="2019-09" db="EMBL/GenBank/DDBJ databases">
        <title>A chromosome-level genome assembly of the Chinese tupelo Nyssa sinensis.</title>
        <authorList>
            <person name="Yang X."/>
            <person name="Kang M."/>
            <person name="Yang Y."/>
            <person name="Xiong H."/>
            <person name="Wang M."/>
            <person name="Zhang Z."/>
            <person name="Wang Z."/>
            <person name="Wu H."/>
            <person name="Ma T."/>
            <person name="Liu J."/>
            <person name="Xi Z."/>
        </authorList>
    </citation>
    <scope>NUCLEOTIDE SEQUENCE [LARGE SCALE GENOMIC DNA]</scope>
    <source>
        <strain evidence="16">J267</strain>
        <tissue evidence="16">Leaf</tissue>
    </source>
</reference>
<dbReference type="InterPro" id="IPR002355">
    <property type="entry name" value="Cu_oxidase_Cu_BS"/>
</dbReference>
<dbReference type="AlphaFoldDB" id="A0A5J4ZVZ2"/>
<keyword evidence="8" id="KW-0479">Metal-binding</keyword>
<name>A0A5J4ZVZ2_9ASTE</name>
<evidence type="ECO:0000256" key="5">
    <source>
        <dbReference type="ARBA" id="ARBA00012297"/>
    </source>
</evidence>
<dbReference type="InterPro" id="IPR008972">
    <property type="entry name" value="Cupredoxin"/>
</dbReference>
<evidence type="ECO:0000256" key="8">
    <source>
        <dbReference type="ARBA" id="ARBA00022723"/>
    </source>
</evidence>
<dbReference type="InterPro" id="IPR033138">
    <property type="entry name" value="Cu_oxidase_CS"/>
</dbReference>